<dbReference type="OrthoDB" id="9796026at2"/>
<dbReference type="GO" id="GO:0008967">
    <property type="term" value="F:phosphoglycolate phosphatase activity"/>
    <property type="evidence" value="ECO:0007669"/>
    <property type="project" value="TreeGrafter"/>
</dbReference>
<evidence type="ECO:0000313" key="1">
    <source>
        <dbReference type="EMBL" id="STD82180.1"/>
    </source>
</evidence>
<accession>A0A376GXQ1</accession>
<dbReference type="Gene3D" id="3.40.50.1000">
    <property type="entry name" value="HAD superfamily/HAD-like"/>
    <property type="match status" value="1"/>
</dbReference>
<evidence type="ECO:0000313" key="2">
    <source>
        <dbReference type="Proteomes" id="UP000254807"/>
    </source>
</evidence>
<dbReference type="Proteomes" id="UP000254807">
    <property type="component" value="Unassembled WGS sequence"/>
</dbReference>
<dbReference type="InterPro" id="IPR050155">
    <property type="entry name" value="HAD-like_hydrolase_sf"/>
</dbReference>
<reference evidence="1 2" key="1">
    <citation type="submission" date="2018-06" db="EMBL/GenBank/DDBJ databases">
        <authorList>
            <consortium name="Pathogen Informatics"/>
            <person name="Doyle S."/>
        </authorList>
    </citation>
    <scope>NUCLEOTIDE SEQUENCE [LARGE SCALE GENOMIC DNA]</scope>
    <source>
        <strain evidence="1 2">NCTC12360</strain>
    </source>
</reference>
<dbReference type="Pfam" id="PF13419">
    <property type="entry name" value="HAD_2"/>
    <property type="match status" value="1"/>
</dbReference>
<dbReference type="SUPFAM" id="SSF56784">
    <property type="entry name" value="HAD-like"/>
    <property type="match status" value="1"/>
</dbReference>
<dbReference type="CDD" id="cd01427">
    <property type="entry name" value="HAD_like"/>
    <property type="match status" value="1"/>
</dbReference>
<name>A0A376GXQ1_ENTGA</name>
<dbReference type="InterPro" id="IPR041492">
    <property type="entry name" value="HAD_2"/>
</dbReference>
<dbReference type="EMBL" id="UFYW01000001">
    <property type="protein sequence ID" value="STD82180.1"/>
    <property type="molecule type" value="Genomic_DNA"/>
</dbReference>
<protein>
    <submittedName>
        <fullName evidence="1">Putative phosphatase</fullName>
    </submittedName>
</protein>
<organism evidence="1 2">
    <name type="scientific">Enterococcus gallinarum</name>
    <dbReference type="NCBI Taxonomy" id="1353"/>
    <lineage>
        <taxon>Bacteria</taxon>
        <taxon>Bacillati</taxon>
        <taxon>Bacillota</taxon>
        <taxon>Bacilli</taxon>
        <taxon>Lactobacillales</taxon>
        <taxon>Enterococcaceae</taxon>
        <taxon>Enterococcus</taxon>
    </lineage>
</organism>
<dbReference type="InterPro" id="IPR023214">
    <property type="entry name" value="HAD_sf"/>
</dbReference>
<proteinExistence type="predicted"/>
<dbReference type="GO" id="GO:0005829">
    <property type="term" value="C:cytosol"/>
    <property type="evidence" value="ECO:0007669"/>
    <property type="project" value="TreeGrafter"/>
</dbReference>
<dbReference type="RefSeq" id="WP_060814747.1">
    <property type="nucleotide sequence ID" value="NZ_JBHULA010000013.1"/>
</dbReference>
<keyword evidence="2" id="KW-1185">Reference proteome</keyword>
<dbReference type="PANTHER" id="PTHR43434">
    <property type="entry name" value="PHOSPHOGLYCOLATE PHOSPHATASE"/>
    <property type="match status" value="1"/>
</dbReference>
<sequence>MNNWIFCIDSDGCVMDTMTYKHNLFFGPIAAEIFDVHHREKFLQDWNNINLYSGTRGINRFLGLVKTLEKNDVTSINRLKHWVSLTKELSNPSLKREIEYSQSEDLLKALKWSEEVNQQISQAKGLDKPFLSARDTIKALKKYGKIIIVSSANKEAVQEEWERHELLSLVDELCCQDKGKKEDIIRSVIENGCDLDKVLMIGDSPGDLEAANKNKVFFYPILVNKEKESWENLRTDVLFKCLSGEYVDIEQKYIDTFWKNLTNK</sequence>
<dbReference type="GO" id="GO:0006281">
    <property type="term" value="P:DNA repair"/>
    <property type="evidence" value="ECO:0007669"/>
    <property type="project" value="TreeGrafter"/>
</dbReference>
<dbReference type="PANTHER" id="PTHR43434:SF1">
    <property type="entry name" value="PHOSPHOGLYCOLATE PHOSPHATASE"/>
    <property type="match status" value="1"/>
</dbReference>
<dbReference type="InterPro" id="IPR036412">
    <property type="entry name" value="HAD-like_sf"/>
</dbReference>
<dbReference type="AlphaFoldDB" id="A0A376GXQ1"/>
<gene>
    <name evidence="1" type="ORF">NCTC12360_00600</name>
</gene>